<feature type="repeat" description="WD" evidence="3">
    <location>
        <begin position="1344"/>
        <end position="1376"/>
    </location>
</feature>
<evidence type="ECO:0000256" key="1">
    <source>
        <dbReference type="ARBA" id="ARBA00022574"/>
    </source>
</evidence>
<evidence type="ECO:0000313" key="7">
    <source>
        <dbReference type="Proteomes" id="UP000003835"/>
    </source>
</evidence>
<dbReference type="HOGENOM" id="CLU_002352_2_0_3"/>
<gene>
    <name evidence="6" type="ORF">MC7420_8080</name>
</gene>
<feature type="repeat" description="WD" evidence="3">
    <location>
        <begin position="1004"/>
        <end position="1035"/>
    </location>
</feature>
<dbReference type="PROSITE" id="PS50294">
    <property type="entry name" value="WD_REPEATS_REGION"/>
    <property type="match status" value="14"/>
</dbReference>
<dbReference type="InterPro" id="IPR019775">
    <property type="entry name" value="WD40_repeat_CS"/>
</dbReference>
<dbReference type="PANTHER" id="PTHR44019">
    <property type="entry name" value="WD REPEAT-CONTAINING PROTEIN 55"/>
    <property type="match status" value="1"/>
</dbReference>
<dbReference type="PANTHER" id="PTHR44019:SF8">
    <property type="entry name" value="POC1 CENTRIOLAR PROTEIN HOMOLOG"/>
    <property type="match status" value="1"/>
</dbReference>
<dbReference type="SUPFAM" id="SSF48452">
    <property type="entry name" value="TPR-like"/>
    <property type="match status" value="1"/>
</dbReference>
<dbReference type="SUPFAM" id="SSF50978">
    <property type="entry name" value="WD40 repeat-like"/>
    <property type="match status" value="2"/>
</dbReference>
<dbReference type="RefSeq" id="WP_006106229.1">
    <property type="nucleotide sequence ID" value="NZ_DS989879.1"/>
</dbReference>
<dbReference type="eggNOG" id="COG2319">
    <property type="taxonomic scope" value="Bacteria"/>
</dbReference>
<dbReference type="PROSITE" id="PS50082">
    <property type="entry name" value="WD_REPEATS_2"/>
    <property type="match status" value="14"/>
</dbReference>
<evidence type="ECO:0000256" key="2">
    <source>
        <dbReference type="ARBA" id="ARBA00022737"/>
    </source>
</evidence>
<dbReference type="InterPro" id="IPR049052">
    <property type="entry name" value="nSTAND1"/>
</dbReference>
<feature type="repeat" description="WD" evidence="3">
    <location>
        <begin position="1045"/>
        <end position="1076"/>
    </location>
</feature>
<feature type="repeat" description="WD" evidence="3">
    <location>
        <begin position="1508"/>
        <end position="1542"/>
    </location>
</feature>
<feature type="repeat" description="WD" evidence="3">
    <location>
        <begin position="1467"/>
        <end position="1499"/>
    </location>
</feature>
<dbReference type="Gene3D" id="3.40.50.300">
    <property type="entry name" value="P-loop containing nucleotide triphosphate hydrolases"/>
    <property type="match status" value="1"/>
</dbReference>
<evidence type="ECO:0000313" key="6">
    <source>
        <dbReference type="EMBL" id="EDX70870.1"/>
    </source>
</evidence>
<dbReference type="Pfam" id="PF12894">
    <property type="entry name" value="ANAPC4_WD40"/>
    <property type="match status" value="1"/>
</dbReference>
<dbReference type="Gene3D" id="1.25.40.10">
    <property type="entry name" value="Tetratricopeptide repeat domain"/>
    <property type="match status" value="1"/>
</dbReference>
<dbReference type="STRING" id="118168.MC7420_8080"/>
<dbReference type="CDD" id="cd00200">
    <property type="entry name" value="WD40"/>
    <property type="match status" value="3"/>
</dbReference>
<feature type="repeat" description="WD" evidence="3">
    <location>
        <begin position="1209"/>
        <end position="1241"/>
    </location>
</feature>
<dbReference type="eggNOG" id="COG1672">
    <property type="taxonomic scope" value="Bacteria"/>
</dbReference>
<dbReference type="InterPro" id="IPR024977">
    <property type="entry name" value="Apc4-like_WD40_dom"/>
</dbReference>
<dbReference type="InterPro" id="IPR015943">
    <property type="entry name" value="WD40/YVTN_repeat-like_dom_sf"/>
</dbReference>
<feature type="repeat" description="WD" evidence="3">
    <location>
        <begin position="1426"/>
        <end position="1458"/>
    </location>
</feature>
<protein>
    <submittedName>
        <fullName evidence="6">Uncharacterized protein</fullName>
    </submittedName>
</protein>
<dbReference type="SMART" id="SM00320">
    <property type="entry name" value="WD40"/>
    <property type="match status" value="14"/>
</dbReference>
<dbReference type="PROSITE" id="PS00678">
    <property type="entry name" value="WD_REPEATS_1"/>
    <property type="match status" value="1"/>
</dbReference>
<name>B4W4H3_9CYAN</name>
<keyword evidence="1 3" id="KW-0853">WD repeat</keyword>
<feature type="repeat" description="WD" evidence="3">
    <location>
        <begin position="1086"/>
        <end position="1120"/>
    </location>
</feature>
<feature type="repeat" description="WD" evidence="3">
    <location>
        <begin position="1250"/>
        <end position="1303"/>
    </location>
</feature>
<dbReference type="InterPro" id="IPR027417">
    <property type="entry name" value="P-loop_NTPase"/>
</dbReference>
<dbReference type="Pfam" id="PF20703">
    <property type="entry name" value="nSTAND1"/>
    <property type="match status" value="1"/>
</dbReference>
<dbReference type="EMBL" id="DS989879">
    <property type="protein sequence ID" value="EDX70870.1"/>
    <property type="molecule type" value="Genomic_DNA"/>
</dbReference>
<keyword evidence="2" id="KW-0677">Repeat</keyword>
<organism evidence="6 7">
    <name type="scientific">Coleofasciculus chthonoplastes PCC 7420</name>
    <dbReference type="NCBI Taxonomy" id="118168"/>
    <lineage>
        <taxon>Bacteria</taxon>
        <taxon>Bacillati</taxon>
        <taxon>Cyanobacteriota</taxon>
        <taxon>Cyanophyceae</taxon>
        <taxon>Coleofasciculales</taxon>
        <taxon>Coleofasciculaceae</taxon>
        <taxon>Coleofasciculus</taxon>
    </lineage>
</organism>
<dbReference type="Gene3D" id="2.130.10.10">
    <property type="entry name" value="YVTN repeat-like/Quinoprotein amine dehydrogenase"/>
    <property type="match status" value="4"/>
</dbReference>
<feature type="domain" description="Novel STAND NTPase 1" evidence="5">
    <location>
        <begin position="508"/>
        <end position="812"/>
    </location>
</feature>
<feature type="repeat" description="WD" evidence="3">
    <location>
        <begin position="1168"/>
        <end position="1200"/>
    </location>
</feature>
<feature type="domain" description="Anaphase-promoting complex subunit 4-like WD40" evidence="4">
    <location>
        <begin position="1519"/>
        <end position="1582"/>
    </location>
</feature>
<feature type="repeat" description="WD" evidence="3">
    <location>
        <begin position="1385"/>
        <end position="1416"/>
    </location>
</feature>
<evidence type="ECO:0000259" key="4">
    <source>
        <dbReference type="Pfam" id="PF12894"/>
    </source>
</evidence>
<accession>B4W4H3</accession>
<evidence type="ECO:0000259" key="5">
    <source>
        <dbReference type="Pfam" id="PF20703"/>
    </source>
</evidence>
<dbReference type="Pfam" id="PF00400">
    <property type="entry name" value="WD40"/>
    <property type="match status" value="12"/>
</dbReference>
<evidence type="ECO:0000256" key="3">
    <source>
        <dbReference type="PROSITE-ProRule" id="PRU00221"/>
    </source>
</evidence>
<dbReference type="PRINTS" id="PR00320">
    <property type="entry name" value="GPROTEINBRPT"/>
</dbReference>
<feature type="repeat" description="WD" evidence="3">
    <location>
        <begin position="1127"/>
        <end position="1158"/>
    </location>
</feature>
<dbReference type="SUPFAM" id="SSF101908">
    <property type="entry name" value="Putative isomerase YbhE"/>
    <property type="match status" value="1"/>
</dbReference>
<sequence>MKEKERERAEEIVLANERSLSTLARAITLSEGQFALILVRCNYECCKQPMCQQLQGLTGIPLKQLVLQESSQTLYTVILDAIAKEDLSVLLVFGLESVTAIDPVLISTNQVRDEFPKSFSFPIVLWVTDELLHKLARFAPDFKSWAATSIKFELATAELLDLWQHTTEELFTTLLEKSVGEFLSNEALKLSPGCQRRQELESALRDLQGRGVNLEPAHYATWQFILARDAFKHDLIEVALEQYQRSLDVWQQITCAVSDGADQQSLERIGILQCHLGWCYCRQAQLHPSHKYRSWEKAREFWQAGIDAFTTAGRLDWVAHLTIQLGEVLQNLQNWADLQALALQSLAQSQTQDNVAQLPQAYGFLAAVALEESNWEDAKVFVQTALDILDQSHLSQPQHQGWYLLIRAKAQRQLGESAAAIADLEAALTVEGLLPNAPHQSPQLYLDILQELRSLYFDHQQYLRAFELKQKQRSLEQQYGFFTFLGAAPLLSGRHQPQLSPLEIAAAGRLPDVNRLLERLSRNDHKLTVIHGSSGVGKSSLIHAGLVPALESRTISAREVIPVVQKVYSDWQAEFSRQLNHALGCTSNPSSDTALDPQPLSQLATCVNQLQQAADGNILIVLIFDQFEEFFFVCTELEQRRQFYEFLEHCLNLPFVKVILSLREDYLHYLLECERYTNLSAINNNILDRQLRYHLGDLSPREAKNVISTLASGSQFKLDDALIDALVQDLASPTESVRLIELQVVGMQLQTEKITTLAQYQALGTNPKATLVERWLLNAIADCGSENQETVWQVLFSLTDDRGTRPLKTQIELESGTKDLDMGHTPSPSIVNPPSSLSLILEILVGSGLLFRLPDEPEDQYQLVHDYLVAPIRHHYKKRRKQTLVTRLKHSQMELLRVRKQRLRAIAVGTAMAVLAVTAGGLGWRAEVQRRRAATLTFNAQLAAISASSEALFASGKEFDALLEALRGARQLKQVAVGVKPDTHLQVIAALSQAVDSITERNRLEGHSDIVWDVSFSPDGELIASASRDRTVKLWRPDGTLVTTLQGHQDSITSVSFSPDSQLIASSSWDGTVKLWRRDGTLVQTLTGHKGYVYSVRFSPDGEHLASTGADGTVRLWRVDGELIHTLSAHKKAAQWVSFSPNGEMLASAGSDQTIKLWTKDGQLWKTLTGHQGKVNSVAFSPDGKFIASASDDRTVKLWDTQGKLIKTLSQPERWVLNVTFSADSQLIAAASADNTVRLWNRDGKLLKTFKGHSDRVTAVSFSPTKQAKETADTLATPVVLASASYDKTIKLWELRQQSQLILRGHDDDVRDVTFSPNGERIATASNDKTVKIWDRFGQLLHTLNGHTERIYSVSFSPDGERLASASRDGTIRLWNREGDLIKVLSSHQDWVLDVSFSPDSQTLVSASRDKTIKLWTRDGVLMKTLKGHQSRVNGVTFSPDGQILASASDDQTVKLWNRQGELLKTLKGHSNWVLDVSFSADSQLLASASYDNTVKLWNRQGELQTTLKGSTDSVARVEFSPRGNILATTSWDNRVQIWRLDDTLVKTWEAEEGRVTSVNWSQDGQALAVGTEDNTAIVWNLDLEELLAKSCNWLQDYLNHNPDVKQSNRELCQPIAREK</sequence>
<feature type="repeat" description="WD" evidence="3">
    <location>
        <begin position="1303"/>
        <end position="1335"/>
    </location>
</feature>
<dbReference type="InterPro" id="IPR011990">
    <property type="entry name" value="TPR-like_helical_dom_sf"/>
</dbReference>
<dbReference type="InterPro" id="IPR036322">
    <property type="entry name" value="WD40_repeat_dom_sf"/>
</dbReference>
<dbReference type="InterPro" id="IPR050505">
    <property type="entry name" value="WDR55/POC1"/>
</dbReference>
<dbReference type="InterPro" id="IPR001680">
    <property type="entry name" value="WD40_rpt"/>
</dbReference>
<dbReference type="Proteomes" id="UP000003835">
    <property type="component" value="Unassembled WGS sequence"/>
</dbReference>
<dbReference type="InterPro" id="IPR020472">
    <property type="entry name" value="WD40_PAC1"/>
</dbReference>
<proteinExistence type="predicted"/>
<reference evidence="6 7" key="1">
    <citation type="submission" date="2008-07" db="EMBL/GenBank/DDBJ databases">
        <authorList>
            <person name="Tandeau de Marsac N."/>
            <person name="Ferriera S."/>
            <person name="Johnson J."/>
            <person name="Kravitz S."/>
            <person name="Beeson K."/>
            <person name="Sutton G."/>
            <person name="Rogers Y.-H."/>
            <person name="Friedman R."/>
            <person name="Frazier M."/>
            <person name="Venter J.C."/>
        </authorList>
    </citation>
    <scope>NUCLEOTIDE SEQUENCE [LARGE SCALE GENOMIC DNA]</scope>
    <source>
        <strain evidence="6 7">PCC 7420</strain>
    </source>
</reference>
<keyword evidence="7" id="KW-1185">Reference proteome</keyword>
<feature type="repeat" description="WD" evidence="3">
    <location>
        <begin position="1549"/>
        <end position="1590"/>
    </location>
</feature>
<dbReference type="SUPFAM" id="SSF52540">
    <property type="entry name" value="P-loop containing nucleoside triphosphate hydrolases"/>
    <property type="match status" value="1"/>
</dbReference>
<dbReference type="OrthoDB" id="434800at2"/>